<dbReference type="AlphaFoldDB" id="A0A6M8BKA1"/>
<dbReference type="GO" id="GO:0006281">
    <property type="term" value="P:DNA repair"/>
    <property type="evidence" value="ECO:0007669"/>
    <property type="project" value="InterPro"/>
</dbReference>
<dbReference type="GO" id="GO:0000287">
    <property type="term" value="F:magnesium ion binding"/>
    <property type="evidence" value="ECO:0007669"/>
    <property type="project" value="InterPro"/>
</dbReference>
<name>A0A6M8BKA1_9CYAN</name>
<dbReference type="Proteomes" id="UP000505210">
    <property type="component" value="Chromosome"/>
</dbReference>
<accession>A0A6M8BKA1</accession>
<organism evidence="1 2">
    <name type="scientific">Thermoleptolyngbya sichuanensis A183</name>
    <dbReference type="NCBI Taxonomy" id="2737172"/>
    <lineage>
        <taxon>Bacteria</taxon>
        <taxon>Bacillati</taxon>
        <taxon>Cyanobacteriota</taxon>
        <taxon>Cyanophyceae</taxon>
        <taxon>Oculatellales</taxon>
        <taxon>Oculatellaceae</taxon>
        <taxon>Thermoleptolyngbya</taxon>
        <taxon>Thermoleptolyngbya sichuanensis</taxon>
    </lineage>
</organism>
<reference evidence="1 2" key="1">
    <citation type="submission" date="2020-05" db="EMBL/GenBank/DDBJ databases">
        <title>Complete genome sequence of of a novel Thermoleptolyngbya strain isolated from hot springs of Ganzi, Sichuan China.</title>
        <authorList>
            <person name="Tang J."/>
            <person name="Daroch M."/>
            <person name="Li L."/>
            <person name="Waleron K."/>
            <person name="Waleron M."/>
            <person name="Waleron M."/>
        </authorList>
    </citation>
    <scope>NUCLEOTIDE SEQUENCE [LARGE SCALE GENOMIC DNA]</scope>
    <source>
        <strain evidence="1 2">PKUAC-SCTA183</strain>
    </source>
</reference>
<dbReference type="SUPFAM" id="SSF103084">
    <property type="entry name" value="Holliday junction resolvase RusA"/>
    <property type="match status" value="1"/>
</dbReference>
<evidence type="ECO:0000313" key="2">
    <source>
        <dbReference type="Proteomes" id="UP000505210"/>
    </source>
</evidence>
<gene>
    <name evidence="1" type="ORF">HPC62_14700</name>
</gene>
<sequence length="139" mass="15697">MLPIELIVIGKPISHQTKDKARLRDWREKVRQRAIACWNGKAPLGDYLKVIITHYYDAPLGDESGVPDSDNIVKPVRDALNGVIYVDDYQITDFISRRRNLNASFRVKGMSTALAEGFCQGEEFLHIRIEAAPDPSELS</sequence>
<keyword evidence="2" id="KW-1185">Reference proteome</keyword>
<dbReference type="Gene3D" id="3.30.1330.70">
    <property type="entry name" value="Holliday junction resolvase RusA"/>
    <property type="match status" value="1"/>
</dbReference>
<dbReference type="KEGG" id="theu:HPC62_14700"/>
<dbReference type="Pfam" id="PF05866">
    <property type="entry name" value="RusA"/>
    <property type="match status" value="1"/>
</dbReference>
<dbReference type="InterPro" id="IPR036614">
    <property type="entry name" value="RusA-like_sf"/>
</dbReference>
<protein>
    <submittedName>
        <fullName evidence="1">RusA family crossover junction endodeoxyribonuclease</fullName>
    </submittedName>
</protein>
<proteinExistence type="predicted"/>
<dbReference type="EMBL" id="CP053661">
    <property type="protein sequence ID" value="QKD84976.1"/>
    <property type="molecule type" value="Genomic_DNA"/>
</dbReference>
<evidence type="ECO:0000313" key="1">
    <source>
        <dbReference type="EMBL" id="QKD84976.1"/>
    </source>
</evidence>
<dbReference type="InterPro" id="IPR008822">
    <property type="entry name" value="Endonuclease_RusA-like"/>
</dbReference>
<dbReference type="GO" id="GO:0006310">
    <property type="term" value="P:DNA recombination"/>
    <property type="evidence" value="ECO:0007669"/>
    <property type="project" value="InterPro"/>
</dbReference>